<reference evidence="2" key="2">
    <citation type="journal article" date="2022" name="Microbiol. Resour. Announc.">
        <title>Metagenome Sequencing to Explore Phylogenomics of Terrestrial Cyanobacteria.</title>
        <authorList>
            <person name="Ward R.D."/>
            <person name="Stajich J.E."/>
            <person name="Johansen J.R."/>
            <person name="Huntemann M."/>
            <person name="Clum A."/>
            <person name="Foster B."/>
            <person name="Foster B."/>
            <person name="Roux S."/>
            <person name="Palaniappan K."/>
            <person name="Varghese N."/>
            <person name="Mukherjee S."/>
            <person name="Reddy T.B.K."/>
            <person name="Daum C."/>
            <person name="Copeland A."/>
            <person name="Chen I.A."/>
            <person name="Ivanova N.N."/>
            <person name="Kyrpides N.C."/>
            <person name="Shapiro N."/>
            <person name="Eloe-Fadrosh E.A."/>
            <person name="Pietrasiak N."/>
        </authorList>
    </citation>
    <scope>NUCLEOTIDE SEQUENCE</scope>
    <source>
        <strain evidence="2">JT2-VF2</strain>
    </source>
</reference>
<evidence type="ECO:0000256" key="1">
    <source>
        <dbReference type="SAM" id="MobiDB-lite"/>
    </source>
</evidence>
<dbReference type="AlphaFoldDB" id="A0A951UEV7"/>
<comment type="caution">
    <text evidence="2">The sequence shown here is derived from an EMBL/GenBank/DDBJ whole genome shotgun (WGS) entry which is preliminary data.</text>
</comment>
<feature type="compositionally biased region" description="Low complexity" evidence="1">
    <location>
        <begin position="57"/>
        <end position="66"/>
    </location>
</feature>
<accession>A0A951UEV7</accession>
<reference evidence="2" key="1">
    <citation type="submission" date="2021-05" db="EMBL/GenBank/DDBJ databases">
        <authorList>
            <person name="Pietrasiak N."/>
            <person name="Ward R."/>
            <person name="Stajich J.E."/>
            <person name="Kurbessoian T."/>
        </authorList>
    </citation>
    <scope>NUCLEOTIDE SEQUENCE</scope>
    <source>
        <strain evidence="2">JT2-VF2</strain>
    </source>
</reference>
<sequence>MPDEVKPNPTEAPTHDAQLAADSITAGEEETPKVDFEADYAAAQQFSVSEIDRTGEGAKAAEAATAPQQEISQQEEVTTEAKPTGNPDDYLEMAKDVGGTQTEAVTSASDDLVQKAFEKGQSKK</sequence>
<feature type="compositionally biased region" description="Polar residues" evidence="1">
    <location>
        <begin position="99"/>
        <end position="109"/>
    </location>
</feature>
<gene>
    <name evidence="2" type="ORF">KME32_04515</name>
</gene>
<dbReference type="EMBL" id="JAHHHN010000002">
    <property type="protein sequence ID" value="MBW4560416.1"/>
    <property type="molecule type" value="Genomic_DNA"/>
</dbReference>
<organism evidence="2 3">
    <name type="scientific">Mojavia pulchra JT2-VF2</name>
    <dbReference type="NCBI Taxonomy" id="287848"/>
    <lineage>
        <taxon>Bacteria</taxon>
        <taxon>Bacillati</taxon>
        <taxon>Cyanobacteriota</taxon>
        <taxon>Cyanophyceae</taxon>
        <taxon>Nostocales</taxon>
        <taxon>Nostocaceae</taxon>
    </lineage>
</organism>
<feature type="region of interest" description="Disordered" evidence="1">
    <location>
        <begin position="1"/>
        <end position="30"/>
    </location>
</feature>
<name>A0A951UEV7_9NOST</name>
<protein>
    <submittedName>
        <fullName evidence="2">Uncharacterized protein</fullName>
    </submittedName>
</protein>
<proteinExistence type="predicted"/>
<dbReference type="Proteomes" id="UP000715781">
    <property type="component" value="Unassembled WGS sequence"/>
</dbReference>
<feature type="region of interest" description="Disordered" evidence="1">
    <location>
        <begin position="53"/>
        <end position="109"/>
    </location>
</feature>
<feature type="compositionally biased region" description="Polar residues" evidence="1">
    <location>
        <begin position="67"/>
        <end position="76"/>
    </location>
</feature>
<evidence type="ECO:0000313" key="2">
    <source>
        <dbReference type="EMBL" id="MBW4560416.1"/>
    </source>
</evidence>
<evidence type="ECO:0000313" key="3">
    <source>
        <dbReference type="Proteomes" id="UP000715781"/>
    </source>
</evidence>